<keyword evidence="19" id="KW-1185">Reference proteome</keyword>
<keyword evidence="3" id="KW-0808">Transferase</keyword>
<keyword evidence="8" id="KW-0456">Lyase</keyword>
<dbReference type="Gene3D" id="1.20.1050.120">
    <property type="match status" value="1"/>
</dbReference>
<dbReference type="InterPro" id="IPR050830">
    <property type="entry name" value="Fungal_FAS"/>
</dbReference>
<feature type="active site" description="For acetyltransferase activity" evidence="16">
    <location>
        <position position="402"/>
    </location>
</feature>
<feature type="domain" description="Malonyl-CoA:ACP transacylase (MAT)" evidence="17">
    <location>
        <begin position="1836"/>
        <end position="2178"/>
    </location>
</feature>
<evidence type="ECO:0000256" key="7">
    <source>
        <dbReference type="ARBA" id="ARBA00023027"/>
    </source>
</evidence>
<dbReference type="GO" id="GO:0019171">
    <property type="term" value="F:(3R)-hydroxyacyl-[acyl-carrier-protein] dehydratase activity"/>
    <property type="evidence" value="ECO:0007669"/>
    <property type="project" value="UniProtKB-EC"/>
</dbReference>
<dbReference type="InterPro" id="IPR014043">
    <property type="entry name" value="Acyl_transferase_dom"/>
</dbReference>
<dbReference type="CDD" id="cd03447">
    <property type="entry name" value="FAS_MaoC"/>
    <property type="match status" value="1"/>
</dbReference>
<evidence type="ECO:0000256" key="1">
    <source>
        <dbReference type="ARBA" id="ARBA00001055"/>
    </source>
</evidence>
<proteinExistence type="inferred from homology"/>
<dbReference type="Gene3D" id="3.30.70.3330">
    <property type="match status" value="1"/>
</dbReference>
<comment type="subunit">
    <text evidence="10">[Alpha(6)beta(6)] hexamers of two multifunctional subunits (alpha and beta).</text>
</comment>
<dbReference type="InterPro" id="IPR041099">
    <property type="entry name" value="FAS1_N"/>
</dbReference>
<evidence type="ECO:0000256" key="13">
    <source>
        <dbReference type="ARBA" id="ARBA00048536"/>
    </source>
</evidence>
<evidence type="ECO:0000313" key="19">
    <source>
        <dbReference type="Proteomes" id="UP001305414"/>
    </source>
</evidence>
<keyword evidence="5" id="KW-0521">NADP</keyword>
<dbReference type="Pfam" id="PF22235">
    <property type="entry name" value="FAS1_thioest_ins"/>
    <property type="match status" value="1"/>
</dbReference>
<dbReference type="InterPro" id="IPR013565">
    <property type="entry name" value="Fas1/AflB-like_central"/>
</dbReference>
<dbReference type="InterPro" id="IPR032088">
    <property type="entry name" value="SAT"/>
</dbReference>
<dbReference type="SMART" id="SM00827">
    <property type="entry name" value="PKS_AT"/>
    <property type="match status" value="1"/>
</dbReference>
<dbReference type="PRINTS" id="PR01483">
    <property type="entry name" value="FASYNTHASE"/>
</dbReference>
<dbReference type="InterPro" id="IPR013785">
    <property type="entry name" value="Aldolase_TIM"/>
</dbReference>
<comment type="catalytic activity">
    <reaction evidence="15">
        <text>holo-[ACP] + acetyl-CoA = acetyl-[ACP] + CoA</text>
        <dbReference type="Rhea" id="RHEA:41788"/>
        <dbReference type="Rhea" id="RHEA-COMP:9621"/>
        <dbReference type="Rhea" id="RHEA-COMP:9685"/>
        <dbReference type="ChEBI" id="CHEBI:57287"/>
        <dbReference type="ChEBI" id="CHEBI:57288"/>
        <dbReference type="ChEBI" id="CHEBI:64479"/>
        <dbReference type="ChEBI" id="CHEBI:78446"/>
        <dbReference type="EC" id="2.3.1.38"/>
    </reaction>
</comment>
<protein>
    <recommendedName>
        <fullName evidence="17">Malonyl-CoA:ACP transacylase (MAT) domain-containing protein</fullName>
    </recommendedName>
</protein>
<evidence type="ECO:0000256" key="11">
    <source>
        <dbReference type="ARBA" id="ARBA00048237"/>
    </source>
</evidence>
<evidence type="ECO:0000256" key="2">
    <source>
        <dbReference type="ARBA" id="ARBA00010009"/>
    </source>
</evidence>
<dbReference type="Gene3D" id="3.40.366.10">
    <property type="entry name" value="Malonyl-Coenzyme A Acyl Carrier Protein, domain 2"/>
    <property type="match status" value="3"/>
</dbReference>
<dbReference type="GO" id="GO:0004313">
    <property type="term" value="F:[acyl-carrier-protein] S-acetyltransferase activity"/>
    <property type="evidence" value="ECO:0007669"/>
    <property type="project" value="UniProtKB-EC"/>
</dbReference>
<dbReference type="InterPro" id="IPR029069">
    <property type="entry name" value="HotDog_dom_sf"/>
</dbReference>
<evidence type="ECO:0000256" key="5">
    <source>
        <dbReference type="ARBA" id="ARBA00022857"/>
    </source>
</evidence>
<evidence type="ECO:0000256" key="3">
    <source>
        <dbReference type="ARBA" id="ARBA00022679"/>
    </source>
</evidence>
<comment type="catalytic activity">
    <reaction evidence="11">
        <text>acetyl-CoA + n malonyl-CoA + 2n NADPH + 4n H(+) = a long-chain-acyl-CoA + n CoA + n CO2 + 2n NADP(+).</text>
        <dbReference type="EC" id="2.3.1.86"/>
    </reaction>
</comment>
<evidence type="ECO:0000256" key="4">
    <source>
        <dbReference type="ARBA" id="ARBA00022801"/>
    </source>
</evidence>
<dbReference type="InterPro" id="IPR016452">
    <property type="entry name" value="Fas1/AflB-like"/>
</dbReference>
<dbReference type="EMBL" id="JAWHQM010000002">
    <property type="protein sequence ID" value="KAK5625746.1"/>
    <property type="molecule type" value="Genomic_DNA"/>
</dbReference>
<dbReference type="GO" id="GO:0016297">
    <property type="term" value="F:fatty acyl-[ACP] hydrolase activity"/>
    <property type="evidence" value="ECO:0007669"/>
    <property type="project" value="UniProtKB-EC"/>
</dbReference>
<evidence type="ECO:0000256" key="12">
    <source>
        <dbReference type="ARBA" id="ARBA00048462"/>
    </source>
</evidence>
<keyword evidence="7" id="KW-0520">NAD</keyword>
<dbReference type="FunFam" id="3.20.20.70:FF:000078">
    <property type="entry name" value="Fatty acid synthase beta subunit dehydratase"/>
    <property type="match status" value="1"/>
</dbReference>
<comment type="similarity">
    <text evidence="2">Belongs to the fungal fatty acid synthetase subunit beta family.</text>
</comment>
<sequence>MVCFTGSSVSFKQGQLADLRDGLKESSTHLTGLRLTVEGSDCIQPKPADNTLFVRYIYTSRARIINSYVHLLYTRIQFAEINGYRPNATEGHRVDHNPPRAMDLTDEDFFEVDDKFKFIDVDRTSQGSNFQIITPQSETSTQEFILTYETLEWTTSIPLTLDAETRQLRNEFLHTFEKSTIEVPLSVAELLSRFLGFVATQIERSNYPTLDLQILDYLFHRFQDEILLGSEIHAFIASLPDALRRPVILSSYYTALDAIKRPVSGSAITESALFRAAASGQARVFAVFGGQGNTLTYLEELRNLHTTYPSVTKHFLDIASAHLGDLVGKFSGVTQHFDHGMDVMRWLENPITQPDVEYLIAAPLSFPIIGLAQLAHVVVVCYVLGIHPGQFREHLAGVTGHSQGIVTAAVIAASADKDSFMRHAKDALTVLFFIGMRSQQAYAPPSIAPEVIDDTEKHGEGTPTSALCVRGLARAIVERYVETANKHLLADEKIVIALINSPRNLVMTGPPMSLYGFCRLLRDIQGPADLDDTRIRFSQRKRRFVKHFLPITAPFHSSYLAEAVRQLENEDLRSTKISSEELGIPLYSTYTGQDIRDELQSENIIPLLIRLICLDRVHWEKAIAMPGATHMLDFGPGGTVGVASLTSRIKQGTGVRVILATDLESSNSNSLTTGADIGYKHEIFSHDAQHLQYAPNWAEQYGPRLVRTGGRTMVDTAMSRLLGLPPLLVAGMTPTTVPWDFVAATMNAGYEIELGGGGYYNAESLSAAIERIEAAIPPGRGIVINLIYASPKAIAWQIPLIRNLCAQGVPIKGITFGAGVPSVEIANDYIRTLGIRQIAFKPGSERAVHQVIAIAKANPRFPVIMQWTGGRGGGHHSCEDFHEPILSWYSSVRRCRNIVLVAGSGFTSAEDAYPYLTGEWSTRYDGYPRMPFDGVLFGSRCMVAKEAHTSPAAKQAIVETKGLEDHEWEKTYLPPKEAAQTGGVLTVRSEMGEPIHKLATRGVIFWAELDKTIFNLPKEALRAKLKDKQVRADIIRRLNADSQKPWFGRTVLGQVVELTDMSYGDVMHRLVDLLFIKHQQRWIDPSYRNLTLEFIRRVMQRFATAVDTEVTFDISNKDDALNKHPLSVVEEVLAAYGQARRQLLDIRDCKYFLGLCRRSGQKPVPFVPVLDEDFEVWLKKDSLWQSEDLDAVADSDVGRVCILHGPVAARAATVADEPIKDILDGVHQGIAKRLITDVYHGAEHMIPVVEWYSNATTDYPEPEVGKTTLVHTTVMEKLKTSYHISAGPKAVPPDHNEWISLVTGGQDAWLKTFLKADVFVQGQRLESNPIRRLLAPRPDMLIEVTHAESTEKNILTIKENVGGKHVATMQIGPIAGDTIPVKLIENRTASGYPAALELMYIYRPECSYAPIHQVLKSQNLRIRRFYNEIWFGKENLPLNVAAEATQFDGGTVMVDARAIEALTAELDNKSEAYIPRPGRTVLAPMDFAVVVAWKALMAPLVQAIDGDLLRLVHLSNRFTVVPGSEPFKEGQLLRSSSEITAVIIQDSGKMVEVRVTISEQNGRPLMYITSQFLYRGVYTDFENTFKYTKEPDYSIYLESVAHVAVLKAKPWFRMPADIPDDKLIGKKLLFRLQTRSRFRDKVIFSSVETSGTICLMTATTSQSIHVATVKYVAQGPSNGNPVLEYLRRTGSEVDQPVPLEHNVAIPGHNKNSLMFKASASNENYARVSGDFNPIHVSRVLSEYAKLPGTIVHGMHISGQIRSLVERHTGNQRMRDYKTEFVGMVLPGDLIEVRLQHVAMQSGCKVIEFEAIKVNDGSTEEVLVGRAIVEQPATAYVFTGQGSQEQGMGMDLYERSPVAREVWDRADSHLLKTFGFSILDIVRNNPRELTVHFGGSQGRGIRANYRAMRCADGQPVFGAITTKTSSHTFRSAGGLLSMTQFTQPALTLMQLAAFRDLEARGLVDDQGCVYAGHSLGEYSALSCVSQVMPVETLVSVVFYRGLCMQVAVERDEMGRSNYAMCAVNPSRVGWPCGEDTLRDIVRTIRDATESLIEIVNFNVSNMQYVCAGELRALDVLAGVLDGLSLTKVQGDAVEAESQHCLKSRVEAAIRSTQSKPKPLKLTRGRATIPLDGIDVPFHSTYLKPGVESFRTFLCERLAVENIDPARLVGKYIPNVVARPFELTREFCECVYETTNSPRLGQLLRDWQSATDDT</sequence>
<comment type="catalytic activity">
    <reaction evidence="12">
        <text>holo-[ACP] + malonyl-CoA = malonyl-[ACP] + CoA</text>
        <dbReference type="Rhea" id="RHEA:41792"/>
        <dbReference type="Rhea" id="RHEA-COMP:9623"/>
        <dbReference type="Rhea" id="RHEA-COMP:9685"/>
        <dbReference type="ChEBI" id="CHEBI:57287"/>
        <dbReference type="ChEBI" id="CHEBI:57384"/>
        <dbReference type="ChEBI" id="CHEBI:64479"/>
        <dbReference type="ChEBI" id="CHEBI:78449"/>
        <dbReference type="EC" id="2.3.1.39"/>
    </reaction>
</comment>
<keyword evidence="4" id="KW-0378">Hydrolase</keyword>
<dbReference type="FunFam" id="3.30.70.3330:FF:000001">
    <property type="entry name" value="Fatty acid synthase subunit beta dehydratase"/>
    <property type="match status" value="1"/>
</dbReference>
<dbReference type="Gene3D" id="6.10.140.1400">
    <property type="match status" value="1"/>
</dbReference>
<organism evidence="18 19">
    <name type="scientific">Xylaria bambusicola</name>
    <dbReference type="NCBI Taxonomy" id="326684"/>
    <lineage>
        <taxon>Eukaryota</taxon>
        <taxon>Fungi</taxon>
        <taxon>Dikarya</taxon>
        <taxon>Ascomycota</taxon>
        <taxon>Pezizomycotina</taxon>
        <taxon>Sordariomycetes</taxon>
        <taxon>Xylariomycetidae</taxon>
        <taxon>Xylariales</taxon>
        <taxon>Xylariaceae</taxon>
        <taxon>Xylaria</taxon>
    </lineage>
</organism>
<dbReference type="InterPro" id="IPR016035">
    <property type="entry name" value="Acyl_Trfase/lysoPLipase"/>
</dbReference>
<dbReference type="Gene3D" id="3.30.1120.100">
    <property type="match status" value="1"/>
</dbReference>
<evidence type="ECO:0000256" key="10">
    <source>
        <dbReference type="ARBA" id="ARBA00033756"/>
    </source>
</evidence>
<gene>
    <name evidence="18" type="ORF">RRF57_001462</name>
</gene>
<dbReference type="Pfam" id="PF13452">
    <property type="entry name" value="FAS1_DH_region"/>
    <property type="match status" value="1"/>
</dbReference>
<accession>A0AAN7Z648</accession>
<dbReference type="InterPro" id="IPR039569">
    <property type="entry name" value="FAS1-like_DH_region"/>
</dbReference>
<dbReference type="Gene3D" id="3.10.129.10">
    <property type="entry name" value="Hotdog Thioesterase"/>
    <property type="match status" value="1"/>
</dbReference>
<dbReference type="Gene3D" id="6.20.240.10">
    <property type="match status" value="1"/>
</dbReference>
<feature type="active site" description="For malonyltransferase activity" evidence="16">
    <location>
        <position position="1973"/>
    </location>
</feature>
<dbReference type="Pfam" id="PF17951">
    <property type="entry name" value="FAS_meander"/>
    <property type="match status" value="1"/>
</dbReference>
<keyword evidence="6" id="KW-0560">Oxidoreductase</keyword>
<dbReference type="InterPro" id="IPR002539">
    <property type="entry name" value="MaoC-like_dom"/>
</dbReference>
<dbReference type="Gene3D" id="3.20.20.70">
    <property type="entry name" value="Aldolase class I"/>
    <property type="match status" value="2"/>
</dbReference>
<dbReference type="FunFam" id="1.20.930.70:FF:000001">
    <property type="entry name" value="Fatty acid synthase beta subunit dehydratase"/>
    <property type="match status" value="1"/>
</dbReference>
<evidence type="ECO:0000256" key="9">
    <source>
        <dbReference type="ARBA" id="ARBA00023268"/>
    </source>
</evidence>
<comment type="catalytic activity">
    <reaction evidence="14">
        <text>a 2,3-saturated acyl-[ACP] + NAD(+) = a (2E)-enoyl-[ACP] + NADH + H(+)</text>
        <dbReference type="Rhea" id="RHEA:10240"/>
        <dbReference type="Rhea" id="RHEA-COMP:9925"/>
        <dbReference type="Rhea" id="RHEA-COMP:9926"/>
        <dbReference type="ChEBI" id="CHEBI:15378"/>
        <dbReference type="ChEBI" id="CHEBI:57540"/>
        <dbReference type="ChEBI" id="CHEBI:57945"/>
        <dbReference type="ChEBI" id="CHEBI:78784"/>
        <dbReference type="ChEBI" id="CHEBI:78785"/>
        <dbReference type="EC" id="1.3.1.9"/>
    </reaction>
</comment>
<comment type="caution">
    <text evidence="18">The sequence shown here is derived from an EMBL/GenBank/DDBJ whole genome shotgun (WGS) entry which is preliminary data.</text>
</comment>
<evidence type="ECO:0000256" key="15">
    <source>
        <dbReference type="ARBA" id="ARBA00048835"/>
    </source>
</evidence>
<keyword evidence="9" id="KW-0511">Multifunctional enzyme</keyword>
<dbReference type="SUPFAM" id="SSF52151">
    <property type="entry name" value="FabD/lysophospholipase-like"/>
    <property type="match status" value="2"/>
</dbReference>
<dbReference type="Pfam" id="PF17828">
    <property type="entry name" value="FAS_N"/>
    <property type="match status" value="1"/>
</dbReference>
<dbReference type="PANTHER" id="PTHR10982:SF21">
    <property type="entry name" value="FATTY ACID SYNTHASE SUBUNIT BETA"/>
    <property type="match status" value="1"/>
</dbReference>
<dbReference type="GO" id="GO:0004318">
    <property type="term" value="F:enoyl-[acyl-carrier-protein] reductase (NADH) activity"/>
    <property type="evidence" value="ECO:0007669"/>
    <property type="project" value="UniProtKB-EC"/>
</dbReference>
<dbReference type="Gene3D" id="1.20.930.70">
    <property type="match status" value="1"/>
</dbReference>
<dbReference type="GO" id="GO:0006633">
    <property type="term" value="P:fatty acid biosynthetic process"/>
    <property type="evidence" value="ECO:0007669"/>
    <property type="project" value="InterPro"/>
</dbReference>
<dbReference type="Pfam" id="PF16073">
    <property type="entry name" value="SAT"/>
    <property type="match status" value="1"/>
</dbReference>
<dbReference type="InterPro" id="IPR001227">
    <property type="entry name" value="Ac_transferase_dom_sf"/>
</dbReference>
<dbReference type="Pfam" id="PF00698">
    <property type="entry name" value="Acyl_transf_1"/>
    <property type="match status" value="1"/>
</dbReference>
<dbReference type="GO" id="GO:0004321">
    <property type="term" value="F:fatty-acyl-CoA synthase activity"/>
    <property type="evidence" value="ECO:0007669"/>
    <property type="project" value="UniProtKB-EC"/>
</dbReference>
<dbReference type="FunFam" id="3.40.366.10:FF:000006">
    <property type="entry name" value="Fatty acid synthase beta subunit dehydratase"/>
    <property type="match status" value="1"/>
</dbReference>
<evidence type="ECO:0000256" key="8">
    <source>
        <dbReference type="ARBA" id="ARBA00023239"/>
    </source>
</evidence>
<dbReference type="GO" id="GO:0004314">
    <property type="term" value="F:[acyl-carrier-protein] S-malonyltransferase activity"/>
    <property type="evidence" value="ECO:0007669"/>
    <property type="project" value="UniProtKB-EC"/>
</dbReference>
<dbReference type="PANTHER" id="PTHR10982">
    <property type="entry name" value="MALONYL COA-ACYL CARRIER PROTEIN TRANSACYLASE"/>
    <property type="match status" value="1"/>
</dbReference>
<dbReference type="PIRSF" id="PIRSF005562">
    <property type="entry name" value="FAS_yeast_beta"/>
    <property type="match status" value="1"/>
</dbReference>
<comment type="catalytic activity">
    <reaction evidence="1">
        <text>a (3R)-hydroxyacyl-[ACP] = a (2E)-enoyl-[ACP] + H2O</text>
        <dbReference type="Rhea" id="RHEA:13097"/>
        <dbReference type="Rhea" id="RHEA-COMP:9925"/>
        <dbReference type="Rhea" id="RHEA-COMP:9945"/>
        <dbReference type="ChEBI" id="CHEBI:15377"/>
        <dbReference type="ChEBI" id="CHEBI:78784"/>
        <dbReference type="ChEBI" id="CHEBI:78827"/>
        <dbReference type="EC" id="4.2.1.59"/>
    </reaction>
</comment>
<name>A0AAN7Z648_9PEZI</name>
<dbReference type="Pfam" id="PF08354">
    <property type="entry name" value="Fas1-AflB-like_hel"/>
    <property type="match status" value="1"/>
</dbReference>
<dbReference type="Gene3D" id="6.10.60.10">
    <property type="match status" value="1"/>
</dbReference>
<evidence type="ECO:0000256" key="6">
    <source>
        <dbReference type="ARBA" id="ARBA00023002"/>
    </source>
</evidence>
<dbReference type="InterPro" id="IPR003965">
    <property type="entry name" value="Fatty_acid_synthase"/>
</dbReference>
<evidence type="ECO:0000259" key="17">
    <source>
        <dbReference type="SMART" id="SM00827"/>
    </source>
</evidence>
<dbReference type="GO" id="GO:0005835">
    <property type="term" value="C:fatty acid synthase complex"/>
    <property type="evidence" value="ECO:0007669"/>
    <property type="project" value="InterPro"/>
</dbReference>
<dbReference type="Proteomes" id="UP001305414">
    <property type="component" value="Unassembled WGS sequence"/>
</dbReference>
<reference evidence="18 19" key="1">
    <citation type="submission" date="2023-10" db="EMBL/GenBank/DDBJ databases">
        <title>Draft genome sequence of Xylaria bambusicola isolate GMP-LS, the root and basal stem rot pathogen of sugarcane in Indonesia.</title>
        <authorList>
            <person name="Selvaraj P."/>
            <person name="Muralishankar V."/>
            <person name="Muruganantham S."/>
            <person name="Sp S."/>
            <person name="Haryani S."/>
            <person name="Lau K.J.X."/>
            <person name="Naqvi N.I."/>
        </authorList>
    </citation>
    <scope>NUCLEOTIDE SEQUENCE [LARGE SCALE GENOMIC DNA]</scope>
    <source>
        <strain evidence="18">GMP-LS</strain>
    </source>
</reference>
<dbReference type="InterPro" id="IPR040883">
    <property type="entry name" value="FAS_meander"/>
</dbReference>
<dbReference type="Pfam" id="PF01575">
    <property type="entry name" value="MaoC_dehydratas"/>
    <property type="match status" value="1"/>
</dbReference>
<dbReference type="SUPFAM" id="SSF51395">
    <property type="entry name" value="FMN-linked oxidoreductases"/>
    <property type="match status" value="1"/>
</dbReference>
<dbReference type="FunFam" id="3.40.366.10:FF:000003">
    <property type="entry name" value="Fatty acid synthase subunit beta dehydratase"/>
    <property type="match status" value="1"/>
</dbReference>
<evidence type="ECO:0000256" key="14">
    <source>
        <dbReference type="ARBA" id="ARBA00048572"/>
    </source>
</evidence>
<dbReference type="SUPFAM" id="SSF54637">
    <property type="entry name" value="Thioesterase/thiol ester dehydrase-isomerase"/>
    <property type="match status" value="2"/>
</dbReference>
<evidence type="ECO:0000313" key="18">
    <source>
        <dbReference type="EMBL" id="KAK5625746.1"/>
    </source>
</evidence>
<dbReference type="GO" id="GO:0004312">
    <property type="term" value="F:fatty acid synthase activity"/>
    <property type="evidence" value="ECO:0007669"/>
    <property type="project" value="InterPro"/>
</dbReference>
<evidence type="ECO:0000256" key="16">
    <source>
        <dbReference type="PIRSR" id="PIRSR005562-1"/>
    </source>
</evidence>
<comment type="catalytic activity">
    <reaction evidence="13">
        <text>(9Z)-octadecenoyl-[ACP] + H2O = (9Z)-octadecenoate + holo-[ACP] + H(+)</text>
        <dbReference type="Rhea" id="RHEA:15057"/>
        <dbReference type="Rhea" id="RHEA-COMP:9685"/>
        <dbReference type="Rhea" id="RHEA-COMP:9924"/>
        <dbReference type="ChEBI" id="CHEBI:15377"/>
        <dbReference type="ChEBI" id="CHEBI:15378"/>
        <dbReference type="ChEBI" id="CHEBI:30823"/>
        <dbReference type="ChEBI" id="CHEBI:64479"/>
        <dbReference type="ChEBI" id="CHEBI:78783"/>
        <dbReference type="EC" id="3.1.2.14"/>
    </reaction>
</comment>